<evidence type="ECO:0000256" key="1">
    <source>
        <dbReference type="SAM" id="MobiDB-lite"/>
    </source>
</evidence>
<feature type="compositionally biased region" description="Basic and acidic residues" evidence="1">
    <location>
        <begin position="329"/>
        <end position="340"/>
    </location>
</feature>
<keyword evidence="2" id="KW-0812">Transmembrane</keyword>
<dbReference type="AlphaFoldDB" id="A0AAE9A7K6"/>
<reference evidence="4 5" key="1">
    <citation type="submission" date="2022-05" db="EMBL/GenBank/DDBJ databases">
        <title>Chromosome-level reference genomes for two strains of Caenorhabditis briggsae: an improved platform for comparative genomics.</title>
        <authorList>
            <person name="Stevens L."/>
            <person name="Andersen E.C."/>
        </authorList>
    </citation>
    <scope>NUCLEOTIDE SEQUENCE [LARGE SCALE GENOMIC DNA]</scope>
    <source>
        <strain evidence="4">QX1410_ONT</strain>
        <tissue evidence="4">Whole-organism</tissue>
    </source>
</reference>
<keyword evidence="2" id="KW-0472">Membrane</keyword>
<feature type="region of interest" description="Disordered" evidence="1">
    <location>
        <begin position="48"/>
        <end position="237"/>
    </location>
</feature>
<dbReference type="PANTHER" id="PTHR48233">
    <property type="entry name" value="MUCIN 4B, ISOFORM B-RELATED"/>
    <property type="match status" value="1"/>
</dbReference>
<evidence type="ECO:0000313" key="4">
    <source>
        <dbReference type="EMBL" id="ULT94028.1"/>
    </source>
</evidence>
<feature type="region of interest" description="Disordered" evidence="1">
    <location>
        <begin position="329"/>
        <end position="352"/>
    </location>
</feature>
<keyword evidence="3" id="KW-0732">Signal</keyword>
<keyword evidence="2" id="KW-1133">Transmembrane helix</keyword>
<feature type="compositionally biased region" description="Low complexity" evidence="1">
    <location>
        <begin position="151"/>
        <end position="193"/>
    </location>
</feature>
<protein>
    <submittedName>
        <fullName evidence="4">Uncharacterized protein</fullName>
    </submittedName>
</protein>
<dbReference type="OMA" id="YEWLEAS"/>
<feature type="compositionally biased region" description="Basic and acidic residues" evidence="1">
    <location>
        <begin position="513"/>
        <end position="527"/>
    </location>
</feature>
<feature type="compositionally biased region" description="Basic residues" evidence="1">
    <location>
        <begin position="463"/>
        <end position="483"/>
    </location>
</feature>
<feature type="chain" id="PRO_5042061789" evidence="3">
    <location>
        <begin position="25"/>
        <end position="527"/>
    </location>
</feature>
<dbReference type="Proteomes" id="UP000827892">
    <property type="component" value="Chromosome IV"/>
</dbReference>
<evidence type="ECO:0000313" key="5">
    <source>
        <dbReference type="Proteomes" id="UP000827892"/>
    </source>
</evidence>
<dbReference type="PANTHER" id="PTHR48233:SF4">
    <property type="entry name" value="MUCIN 4B, ISOFORM B-RELATED"/>
    <property type="match status" value="1"/>
</dbReference>
<feature type="compositionally biased region" description="Low complexity" evidence="1">
    <location>
        <begin position="51"/>
        <end position="65"/>
    </location>
</feature>
<feature type="compositionally biased region" description="Polar residues" evidence="1">
    <location>
        <begin position="95"/>
        <end position="104"/>
    </location>
</feature>
<feature type="compositionally biased region" description="Low complexity" evidence="1">
    <location>
        <begin position="105"/>
        <end position="135"/>
    </location>
</feature>
<proteinExistence type="predicted"/>
<feature type="region of interest" description="Disordered" evidence="1">
    <location>
        <begin position="450"/>
        <end position="527"/>
    </location>
</feature>
<organism evidence="4 5">
    <name type="scientific">Caenorhabditis briggsae</name>
    <dbReference type="NCBI Taxonomy" id="6238"/>
    <lineage>
        <taxon>Eukaryota</taxon>
        <taxon>Metazoa</taxon>
        <taxon>Ecdysozoa</taxon>
        <taxon>Nematoda</taxon>
        <taxon>Chromadorea</taxon>
        <taxon>Rhabditida</taxon>
        <taxon>Rhabditina</taxon>
        <taxon>Rhabditomorpha</taxon>
        <taxon>Rhabditoidea</taxon>
        <taxon>Rhabditidae</taxon>
        <taxon>Peloderinae</taxon>
        <taxon>Caenorhabditis</taxon>
    </lineage>
</organism>
<gene>
    <name evidence="4" type="ORF">L3Y34_003483</name>
</gene>
<dbReference type="KEGG" id="cbr:CBG_21754"/>
<dbReference type="EMBL" id="CP090894">
    <property type="protein sequence ID" value="ULT94028.1"/>
    <property type="molecule type" value="Genomic_DNA"/>
</dbReference>
<name>A0AAE9A7K6_CAEBR</name>
<evidence type="ECO:0000256" key="3">
    <source>
        <dbReference type="SAM" id="SignalP"/>
    </source>
</evidence>
<feature type="compositionally biased region" description="Low complexity" evidence="1">
    <location>
        <begin position="501"/>
        <end position="511"/>
    </location>
</feature>
<feature type="compositionally biased region" description="Polar residues" evidence="1">
    <location>
        <begin position="206"/>
        <end position="215"/>
    </location>
</feature>
<sequence length="527" mass="56290">MIRVSASKWMLLALLSVMVTTNSADTALEAELGHPDVQNAIEGVRFARASNANTTNGTTVNNPSTKTKRGKGHAGGAGVSKQPSKPSTTEPPPDTNNTITVTNATPAIVETTNATTTTPTTPKTTEATTPTTEAPQKVSKLVVTPAPPPTTTSVPTVTTLLPNNNNTSPTTNSTQMAPNTSATESTTSSIASQTPPPTPVLPPGGSAQTSTSPSTDEQDPGTGEYEPPHEDLPDDFSCQNLGEKYKACEYLCQQLAGMKPYKAAGMDWRFLPGVFLSVGSSVAIIILFVLTKKLNNELAALNEQKPTAADDPNAKLKIAYAAALDVKDPKNPEKKEEKIQEVPSPPSLKNNPAAQKMRAKLLETQQNLQKLRTHAKKCVEEHKKDAASSKFQKKGAIYIPNEPEIPPPAPLPDNIILDNVEWCSDYNEMYVIGSDVDDIELDQDYVMNPDSFTTDDDEDKSKKSQKSKNSKKSKKSVKSKKSKKDVPSTSGAPSAAPPPSTTSAPSTSTPSVDAKRESNQNKSKEQQ</sequence>
<dbReference type="InterPro" id="IPR053361">
    <property type="entry name" value="Vulval_dev_neg_regulator"/>
</dbReference>
<evidence type="ECO:0000256" key="2">
    <source>
        <dbReference type="SAM" id="Phobius"/>
    </source>
</evidence>
<accession>A0AAE9A7K6</accession>
<feature type="transmembrane region" description="Helical" evidence="2">
    <location>
        <begin position="270"/>
        <end position="290"/>
    </location>
</feature>
<feature type="signal peptide" evidence="3">
    <location>
        <begin position="1"/>
        <end position="24"/>
    </location>
</feature>